<accession>A0A5C8ZIM4</accession>
<dbReference type="InterPro" id="IPR004360">
    <property type="entry name" value="Glyas_Fos-R_dOase_dom"/>
</dbReference>
<dbReference type="OrthoDB" id="9792626at2"/>
<dbReference type="PANTHER" id="PTHR43279">
    <property type="entry name" value="CATECHOL-2,3-DIOXYGENASE"/>
    <property type="match status" value="1"/>
</dbReference>
<gene>
    <name evidence="3" type="ORF">FMM08_05530</name>
</gene>
<dbReference type="SUPFAM" id="SSF54593">
    <property type="entry name" value="Glyoxalase/Bleomycin resistance protein/Dihydroxybiphenyl dioxygenase"/>
    <property type="match status" value="2"/>
</dbReference>
<dbReference type="AlphaFoldDB" id="A0A5C8ZIM4"/>
<comment type="caution">
    <text evidence="3">The sequence shown here is derived from an EMBL/GenBank/DDBJ whole genome shotgun (WGS) entry which is preliminary data.</text>
</comment>
<feature type="domain" description="VOC" evidence="2">
    <location>
        <begin position="17"/>
        <end position="149"/>
    </location>
</feature>
<keyword evidence="4" id="KW-1185">Reference proteome</keyword>
<evidence type="ECO:0000259" key="2">
    <source>
        <dbReference type="PROSITE" id="PS51819"/>
    </source>
</evidence>
<name>A0A5C8ZIM4_9ACTN</name>
<proteinExistence type="predicted"/>
<dbReference type="GO" id="GO:0046872">
    <property type="term" value="F:metal ion binding"/>
    <property type="evidence" value="ECO:0007669"/>
    <property type="project" value="UniProtKB-KW"/>
</dbReference>
<protein>
    <submittedName>
        <fullName evidence="3">VOC family protein</fullName>
    </submittedName>
</protein>
<evidence type="ECO:0000313" key="4">
    <source>
        <dbReference type="Proteomes" id="UP000321234"/>
    </source>
</evidence>
<dbReference type="Pfam" id="PF00903">
    <property type="entry name" value="Glyoxalase"/>
    <property type="match status" value="2"/>
</dbReference>
<dbReference type="PROSITE" id="PS51819">
    <property type="entry name" value="VOC"/>
    <property type="match status" value="2"/>
</dbReference>
<keyword evidence="1" id="KW-0479">Metal-binding</keyword>
<dbReference type="InterPro" id="IPR037523">
    <property type="entry name" value="VOC_core"/>
</dbReference>
<dbReference type="PROSITE" id="PS00934">
    <property type="entry name" value="GLYOXALASE_I_1"/>
    <property type="match status" value="1"/>
</dbReference>
<sequence>MTTPSSTSELLLPGATTMDAVTLHVADLPGTTAYYRDALGLVELDGAVARTAVDLATPGAAGAQHAVLGRGGTPLVVLVHTPGLPAPKRGEAGLFHTALLFPDRAGLADAVARAAQHPRSRYVGSADHLVSNAFYFTDPEDNGIELYWDRPREQWDWKAGQVVMDNAPLDPDAFLREHVSAPLDQPARSDAEVGHVHLKVGDVEVARAFYVDTLGFEVTAEWHGALFVAAGGYHHHMAMNTWSSRGAGARAATLGLGQVSLVLPARSDLDALADRLRAARVDVRDDGRTLRFEDPWKSLLEVSAAA</sequence>
<dbReference type="EMBL" id="VKAC01000003">
    <property type="protein sequence ID" value="TXR56961.1"/>
    <property type="molecule type" value="Genomic_DNA"/>
</dbReference>
<organism evidence="3 4">
    <name type="scientific">Quadrisphaera setariae</name>
    <dbReference type="NCBI Taxonomy" id="2593304"/>
    <lineage>
        <taxon>Bacteria</taxon>
        <taxon>Bacillati</taxon>
        <taxon>Actinomycetota</taxon>
        <taxon>Actinomycetes</taxon>
        <taxon>Kineosporiales</taxon>
        <taxon>Kineosporiaceae</taxon>
        <taxon>Quadrisphaera</taxon>
    </lineage>
</organism>
<reference evidence="3 4" key="1">
    <citation type="submission" date="2019-07" db="EMBL/GenBank/DDBJ databases">
        <title>Quadrisphaera sp. strain DD2A genome sequencing and assembly.</title>
        <authorList>
            <person name="Kim I."/>
        </authorList>
    </citation>
    <scope>NUCLEOTIDE SEQUENCE [LARGE SCALE GENOMIC DNA]</scope>
    <source>
        <strain evidence="3 4">DD2A</strain>
    </source>
</reference>
<dbReference type="Gene3D" id="3.10.180.10">
    <property type="entry name" value="2,3-Dihydroxybiphenyl 1,2-Dioxygenase, domain 1"/>
    <property type="match status" value="2"/>
</dbReference>
<evidence type="ECO:0000256" key="1">
    <source>
        <dbReference type="ARBA" id="ARBA00022723"/>
    </source>
</evidence>
<dbReference type="RefSeq" id="WP_147925382.1">
    <property type="nucleotide sequence ID" value="NZ_VKAC01000003.1"/>
</dbReference>
<dbReference type="PANTHER" id="PTHR43279:SF1">
    <property type="entry name" value="CATECHOL-2,3-DIOXYGENASE"/>
    <property type="match status" value="1"/>
</dbReference>
<dbReference type="InterPro" id="IPR018146">
    <property type="entry name" value="Glyoxalase_1_CS"/>
</dbReference>
<feature type="domain" description="VOC" evidence="2">
    <location>
        <begin position="192"/>
        <end position="305"/>
    </location>
</feature>
<dbReference type="Proteomes" id="UP000321234">
    <property type="component" value="Unassembled WGS sequence"/>
</dbReference>
<evidence type="ECO:0000313" key="3">
    <source>
        <dbReference type="EMBL" id="TXR56961.1"/>
    </source>
</evidence>
<dbReference type="GO" id="GO:0004462">
    <property type="term" value="F:lactoylglutathione lyase activity"/>
    <property type="evidence" value="ECO:0007669"/>
    <property type="project" value="InterPro"/>
</dbReference>
<dbReference type="InterPro" id="IPR029068">
    <property type="entry name" value="Glyas_Bleomycin-R_OHBP_Dase"/>
</dbReference>